<comment type="caution">
    <text evidence="2">The sequence shown here is derived from an EMBL/GenBank/DDBJ whole genome shotgun (WGS) entry which is preliminary data.</text>
</comment>
<gene>
    <name evidence="2" type="ORF">BC938DRAFT_476166</name>
</gene>
<protein>
    <submittedName>
        <fullName evidence="2">Kinase-like domain-containing protein</fullName>
    </submittedName>
</protein>
<evidence type="ECO:0000313" key="3">
    <source>
        <dbReference type="Proteomes" id="UP000274822"/>
    </source>
</evidence>
<proteinExistence type="predicted"/>
<dbReference type="PROSITE" id="PS50011">
    <property type="entry name" value="PROTEIN_KINASE_DOM"/>
    <property type="match status" value="1"/>
</dbReference>
<dbReference type="InterPro" id="IPR011009">
    <property type="entry name" value="Kinase-like_dom_sf"/>
</dbReference>
<reference evidence="2 3" key="1">
    <citation type="journal article" date="2018" name="New Phytol.">
        <title>Phylogenomics of Endogonaceae and evolution of mycorrhizas within Mucoromycota.</title>
        <authorList>
            <person name="Chang Y."/>
            <person name="Desiro A."/>
            <person name="Na H."/>
            <person name="Sandor L."/>
            <person name="Lipzen A."/>
            <person name="Clum A."/>
            <person name="Barry K."/>
            <person name="Grigoriev I.V."/>
            <person name="Martin F.M."/>
            <person name="Stajich J.E."/>
            <person name="Smith M.E."/>
            <person name="Bonito G."/>
            <person name="Spatafora J.W."/>
        </authorList>
    </citation>
    <scope>NUCLEOTIDE SEQUENCE [LARGE SCALE GENOMIC DNA]</scope>
    <source>
        <strain evidence="2 3">AD002</strain>
    </source>
</reference>
<dbReference type="AlphaFoldDB" id="A0A433QQT4"/>
<dbReference type="GO" id="GO:0004674">
    <property type="term" value="F:protein serine/threonine kinase activity"/>
    <property type="evidence" value="ECO:0007669"/>
    <property type="project" value="TreeGrafter"/>
</dbReference>
<keyword evidence="2" id="KW-0808">Transferase</keyword>
<name>A0A433QQT4_9FUNG</name>
<sequence>MSDQHEPPENPLEAVAAIEDIAKGVRNSGLHMEQLAKMAKNWQGQCMALALRAKQVTETIQQYIEAVKEQPETAGQKFDLKAGLEAFVGLKSGYYRLQSKRNLIVHISFNLTYYPQPAVIRDMTSWIQMQWHPQPLLSKPSFAAGQQLQTSQKLTDFNRRLDQSLAQLALAFTPHRVQRALDLVAQEQLLRQLKQGVEEELAALEEIRRAKLTPDQERTRWLELAIEHHHIRLIPYESLKVTKFLKKGGFGIVSTALWDDSDVVLKQLFDQKDFVDEVMLHTRVHDGDYIVKFHGVTKDPEGTLGMVMKYAHNGNLREYITSHGSVMSWYDRLRLAQQIATGLSFIHRERIFHRDFHSYWSNARLAQNDFIISTPSSSIQGNILIDLNGAPMITDFGLSRTESVALSEQSMTVYGIVAYTAPERLRTPSYRYDDCCDIYSLGVILWEISSVHRPFGGQNDIPLAFDIMSGVREHVVDGTPKKYAELYQACWDADPEKRPDITTVKKVLNELVEAFRDPKVVGEGVELVRVKEMRATAFDQEGAVTAIIDGESEGKSGREEKSAEFVTALAADGM</sequence>
<feature type="domain" description="Protein kinase" evidence="1">
    <location>
        <begin position="239"/>
        <end position="512"/>
    </location>
</feature>
<dbReference type="SUPFAM" id="SSF56112">
    <property type="entry name" value="Protein kinase-like (PK-like)"/>
    <property type="match status" value="1"/>
</dbReference>
<evidence type="ECO:0000313" key="2">
    <source>
        <dbReference type="EMBL" id="RUS32146.1"/>
    </source>
</evidence>
<dbReference type="Gene3D" id="1.10.510.10">
    <property type="entry name" value="Transferase(Phosphotransferase) domain 1"/>
    <property type="match status" value="1"/>
</dbReference>
<dbReference type="InterPro" id="IPR001245">
    <property type="entry name" value="Ser-Thr/Tyr_kinase_cat_dom"/>
</dbReference>
<dbReference type="EMBL" id="RBNJ01002279">
    <property type="protein sequence ID" value="RUS32146.1"/>
    <property type="molecule type" value="Genomic_DNA"/>
</dbReference>
<dbReference type="InterPro" id="IPR051681">
    <property type="entry name" value="Ser/Thr_Kinases-Pseudokinases"/>
</dbReference>
<dbReference type="PANTHER" id="PTHR44329">
    <property type="entry name" value="SERINE/THREONINE-PROTEIN KINASE TNNI3K-RELATED"/>
    <property type="match status" value="1"/>
</dbReference>
<evidence type="ECO:0000259" key="1">
    <source>
        <dbReference type="PROSITE" id="PS50011"/>
    </source>
</evidence>
<organism evidence="2 3">
    <name type="scientific">Jimgerdemannia flammicorona</name>
    <dbReference type="NCBI Taxonomy" id="994334"/>
    <lineage>
        <taxon>Eukaryota</taxon>
        <taxon>Fungi</taxon>
        <taxon>Fungi incertae sedis</taxon>
        <taxon>Mucoromycota</taxon>
        <taxon>Mucoromycotina</taxon>
        <taxon>Endogonomycetes</taxon>
        <taxon>Endogonales</taxon>
        <taxon>Endogonaceae</taxon>
        <taxon>Jimgerdemannia</taxon>
    </lineage>
</organism>
<dbReference type="Pfam" id="PF07714">
    <property type="entry name" value="PK_Tyr_Ser-Thr"/>
    <property type="match status" value="2"/>
</dbReference>
<accession>A0A433QQT4</accession>
<keyword evidence="2" id="KW-0418">Kinase</keyword>
<keyword evidence="3" id="KW-1185">Reference proteome</keyword>
<dbReference type="InterPro" id="IPR000719">
    <property type="entry name" value="Prot_kinase_dom"/>
</dbReference>
<dbReference type="GO" id="GO:0005524">
    <property type="term" value="F:ATP binding"/>
    <property type="evidence" value="ECO:0007669"/>
    <property type="project" value="InterPro"/>
</dbReference>
<dbReference type="Proteomes" id="UP000274822">
    <property type="component" value="Unassembled WGS sequence"/>
</dbReference>